<dbReference type="GO" id="GO:0004725">
    <property type="term" value="F:protein tyrosine phosphatase activity"/>
    <property type="evidence" value="ECO:0007669"/>
    <property type="project" value="InterPro"/>
</dbReference>
<dbReference type="AlphaFoldDB" id="A0AAD5N964"/>
<protein>
    <recommendedName>
        <fullName evidence="1">Tyrosine-protein phosphatase domain-containing protein</fullName>
    </recommendedName>
</protein>
<dbReference type="Proteomes" id="UP001196413">
    <property type="component" value="Unassembled WGS sequence"/>
</dbReference>
<proteinExistence type="predicted"/>
<sequence length="64" mass="7492">MIWQQKCKSIIMLCNATECGKPRCEQYRPLTAESPMDINISDIRRHASFLAHFQHTTVRDRNAE</sequence>
<dbReference type="InterPro" id="IPR000242">
    <property type="entry name" value="PTP_cat"/>
</dbReference>
<evidence type="ECO:0000259" key="1">
    <source>
        <dbReference type="Pfam" id="PF00102"/>
    </source>
</evidence>
<gene>
    <name evidence="2" type="ORF">KIN20_019837</name>
</gene>
<dbReference type="Pfam" id="PF00102">
    <property type="entry name" value="Y_phosphatase"/>
    <property type="match status" value="1"/>
</dbReference>
<keyword evidence="3" id="KW-1185">Reference proteome</keyword>
<dbReference type="InterPro" id="IPR029021">
    <property type="entry name" value="Prot-tyrosine_phosphatase-like"/>
</dbReference>
<organism evidence="2 3">
    <name type="scientific">Parelaphostrongylus tenuis</name>
    <name type="common">Meningeal worm</name>
    <dbReference type="NCBI Taxonomy" id="148309"/>
    <lineage>
        <taxon>Eukaryota</taxon>
        <taxon>Metazoa</taxon>
        <taxon>Ecdysozoa</taxon>
        <taxon>Nematoda</taxon>
        <taxon>Chromadorea</taxon>
        <taxon>Rhabditida</taxon>
        <taxon>Rhabditina</taxon>
        <taxon>Rhabditomorpha</taxon>
        <taxon>Strongyloidea</taxon>
        <taxon>Metastrongylidae</taxon>
        <taxon>Parelaphostrongylus</taxon>
    </lineage>
</organism>
<dbReference type="EMBL" id="JAHQIW010003955">
    <property type="protein sequence ID" value="KAJ1360779.1"/>
    <property type="molecule type" value="Genomic_DNA"/>
</dbReference>
<comment type="caution">
    <text evidence="2">The sequence shown here is derived from an EMBL/GenBank/DDBJ whole genome shotgun (WGS) entry which is preliminary data.</text>
</comment>
<dbReference type="Gene3D" id="3.90.190.10">
    <property type="entry name" value="Protein tyrosine phosphatase superfamily"/>
    <property type="match status" value="1"/>
</dbReference>
<name>A0AAD5N964_PARTN</name>
<evidence type="ECO:0000313" key="2">
    <source>
        <dbReference type="EMBL" id="KAJ1360779.1"/>
    </source>
</evidence>
<accession>A0AAD5N964</accession>
<evidence type="ECO:0000313" key="3">
    <source>
        <dbReference type="Proteomes" id="UP001196413"/>
    </source>
</evidence>
<feature type="domain" description="Tyrosine-protein phosphatase" evidence="1">
    <location>
        <begin position="1"/>
        <end position="43"/>
    </location>
</feature>
<reference evidence="2" key="1">
    <citation type="submission" date="2021-06" db="EMBL/GenBank/DDBJ databases">
        <title>Parelaphostrongylus tenuis whole genome reference sequence.</title>
        <authorList>
            <person name="Garwood T.J."/>
            <person name="Larsen P.A."/>
            <person name="Fountain-Jones N.M."/>
            <person name="Garbe J.R."/>
            <person name="Macchietto M.G."/>
            <person name="Kania S.A."/>
            <person name="Gerhold R.W."/>
            <person name="Richards J.E."/>
            <person name="Wolf T.M."/>
        </authorList>
    </citation>
    <scope>NUCLEOTIDE SEQUENCE</scope>
    <source>
        <strain evidence="2">MNPRO001-30</strain>
        <tissue evidence="2">Meninges</tissue>
    </source>
</reference>
<dbReference type="SUPFAM" id="SSF52799">
    <property type="entry name" value="(Phosphotyrosine protein) phosphatases II"/>
    <property type="match status" value="1"/>
</dbReference>